<keyword evidence="1" id="KW-0449">Lipoprotein</keyword>
<dbReference type="HOGENOM" id="CLU_062986_0_0_12"/>
<dbReference type="PATRIC" id="fig|1155096.3.peg.1090"/>
<evidence type="ECO:0000313" key="1">
    <source>
        <dbReference type="EMBL" id="AFI31727.1"/>
    </source>
</evidence>
<evidence type="ECO:0000313" key="2">
    <source>
        <dbReference type="Proteomes" id="UP000005212"/>
    </source>
</evidence>
<gene>
    <name evidence="1" type="ordered locus">Q7M_1019</name>
</gene>
<geneLocation type="plasmid" evidence="2">
    <name>unnamed9</name>
</geneLocation>
<reference evidence="1 2" key="1">
    <citation type="journal article" date="2012" name="J. Bacteriol.">
        <title>Complete Genome Sequence of Borrelia crocidurae.</title>
        <authorList>
            <person name="Elbir H."/>
            <person name="Gimenez G."/>
            <person name="Robert C."/>
            <person name="Bergstrom S."/>
            <person name="Cutler S."/>
            <person name="Raoult D."/>
            <person name="Drancourt M."/>
        </authorList>
    </citation>
    <scope>NUCLEOTIDE SEQUENCE [LARGE SCALE GENOMIC DNA]</scope>
    <source>
        <strain evidence="1 2">Achema</strain>
        <plasmid evidence="2">unnamed9</plasmid>
    </source>
</reference>
<dbReference type="Gene3D" id="1.10.3160.10">
    <property type="entry name" value="Bbcrasp-1"/>
    <property type="match status" value="1"/>
</dbReference>
<proteinExistence type="predicted"/>
<keyword evidence="1" id="KW-0614">Plasmid</keyword>
<dbReference type="EMBL" id="CP003435">
    <property type="protein sequence ID" value="AFI31727.1"/>
    <property type="molecule type" value="Genomic_DNA"/>
</dbReference>
<protein>
    <submittedName>
        <fullName evidence="1">Borrelia burgdorferi virulent strain associated lipoprotein-containing protein</fullName>
    </submittedName>
</protein>
<dbReference type="Proteomes" id="UP000005212">
    <property type="component" value="Plasmid unnamed9"/>
</dbReference>
<dbReference type="InterPro" id="IPR008421">
    <property type="entry name" value="Borrelia_lipoprotein_PFam54/60"/>
</dbReference>
<dbReference type="KEGG" id="bcw:Q7M_1019"/>
<sequence>MKQKEIASIKIPDKVSKILETHAKENWNEDAAGYNLKGANQLFTKVRYAILDGRKFLYNDETNENRAKESKAARREFYLACEYNVNFIKAFAGVVNRLVATDELVAKSKKRLEVFLERVRTYARRYYNSYTLLKEKQNKLDVLTLKKLQSLKAAFLKLEKEQHELYEVIQLIINDYDNNVPINSSEPTHHLKSDDTLPNEIIEYWLEDAHRGEFVRKLNALLMTAFEIAAMLRDL</sequence>
<organism evidence="1 2">
    <name type="scientific">Borrelia crocidurae (strain Achema)</name>
    <dbReference type="NCBI Taxonomy" id="1155096"/>
    <lineage>
        <taxon>Bacteria</taxon>
        <taxon>Pseudomonadati</taxon>
        <taxon>Spirochaetota</taxon>
        <taxon>Spirochaetia</taxon>
        <taxon>Spirochaetales</taxon>
        <taxon>Borreliaceae</taxon>
        <taxon>Borrelia</taxon>
    </lineage>
</organism>
<name>I0FE21_BORCA</name>
<dbReference type="AlphaFoldDB" id="I0FE21"/>
<accession>I0FE21</accession>
<dbReference type="Pfam" id="PF05714">
    <property type="entry name" value="PFam54_60"/>
    <property type="match status" value="1"/>
</dbReference>
<reference evidence="2" key="2">
    <citation type="submission" date="2012-03" db="EMBL/GenBank/DDBJ databases">
        <title>Complete genome sequence of Borrelia crocidurae.</title>
        <authorList>
            <person name="Elbir H."/>
            <person name="Gimenez G."/>
            <person name="Robert C."/>
            <person name="Raoult D."/>
            <person name="Drancourt M."/>
        </authorList>
    </citation>
    <scope>NUCLEOTIDE SEQUENCE [LARGE SCALE GENOMIC DNA]</scope>
    <source>
        <strain evidence="2">Achema</strain>
        <plasmid evidence="2">unnamed9</plasmid>
    </source>
</reference>